<keyword evidence="1" id="KW-0812">Transmembrane</keyword>
<dbReference type="OrthoDB" id="8019783at2"/>
<dbReference type="Proteomes" id="UP000403266">
    <property type="component" value="Unassembled WGS sequence"/>
</dbReference>
<reference evidence="2 3" key="1">
    <citation type="journal article" date="2019" name="Syst. Appl. Microbiol.">
        <title>Microvirga tunisiensis sp. nov., a root nodule symbiotic bacterium isolated from Lupinus micranthus and L. luteus grown in Northern Tunisia.</title>
        <authorList>
            <person name="Msaddak A."/>
            <person name="Rejili M."/>
            <person name="Duran D."/>
            <person name="Mars M."/>
            <person name="Palacios J.M."/>
            <person name="Ruiz-Argueso T."/>
            <person name="Rey L."/>
            <person name="Imperial J."/>
        </authorList>
    </citation>
    <scope>NUCLEOTIDE SEQUENCE [LARGE SCALE GENOMIC DNA]</scope>
    <source>
        <strain evidence="2 3">Lmie10</strain>
    </source>
</reference>
<keyword evidence="3" id="KW-1185">Reference proteome</keyword>
<comment type="caution">
    <text evidence="2">The sequence shown here is derived from an EMBL/GenBank/DDBJ whole genome shotgun (WGS) entry which is preliminary data.</text>
</comment>
<dbReference type="RefSeq" id="WP_152710539.1">
    <property type="nucleotide sequence ID" value="NZ_VOSJ01000024.1"/>
</dbReference>
<organism evidence="2 3">
    <name type="scientific">Microvirga tunisiensis</name>
    <dbReference type="NCBI Taxonomy" id="2108360"/>
    <lineage>
        <taxon>Bacteria</taxon>
        <taxon>Pseudomonadati</taxon>
        <taxon>Pseudomonadota</taxon>
        <taxon>Alphaproteobacteria</taxon>
        <taxon>Hyphomicrobiales</taxon>
        <taxon>Methylobacteriaceae</taxon>
        <taxon>Microvirga</taxon>
    </lineage>
</organism>
<feature type="transmembrane region" description="Helical" evidence="1">
    <location>
        <begin position="6"/>
        <end position="27"/>
    </location>
</feature>
<protein>
    <submittedName>
        <fullName evidence="2">Uncharacterized protein</fullName>
    </submittedName>
</protein>
<feature type="transmembrane region" description="Helical" evidence="1">
    <location>
        <begin position="70"/>
        <end position="89"/>
    </location>
</feature>
<accession>A0A5N7MFK8</accession>
<evidence type="ECO:0000256" key="1">
    <source>
        <dbReference type="SAM" id="Phobius"/>
    </source>
</evidence>
<name>A0A5N7MFK8_9HYPH</name>
<evidence type="ECO:0000313" key="2">
    <source>
        <dbReference type="EMBL" id="MPR25129.1"/>
    </source>
</evidence>
<sequence length="94" mass="10310">MVRGLVWFALFGAASVALYGVNDRIVWDVCRRERRSYPPAWTLSPYWQWRTIAGGWYADARRAGLLLPKAAATAAILITSIGSVVTGILDAMPG</sequence>
<evidence type="ECO:0000313" key="3">
    <source>
        <dbReference type="Proteomes" id="UP000403266"/>
    </source>
</evidence>
<keyword evidence="1" id="KW-1133">Transmembrane helix</keyword>
<dbReference type="EMBL" id="VOSK01000017">
    <property type="protein sequence ID" value="MPR25129.1"/>
    <property type="molecule type" value="Genomic_DNA"/>
</dbReference>
<keyword evidence="1" id="KW-0472">Membrane</keyword>
<gene>
    <name evidence="2" type="ORF">FS320_07740</name>
</gene>
<dbReference type="AlphaFoldDB" id="A0A5N7MFK8"/>
<proteinExistence type="predicted"/>